<feature type="compositionally biased region" description="Polar residues" evidence="1">
    <location>
        <begin position="354"/>
        <end position="365"/>
    </location>
</feature>
<feature type="compositionally biased region" description="Low complexity" evidence="1">
    <location>
        <begin position="248"/>
        <end position="261"/>
    </location>
</feature>
<name>A0AAJ6QTB6_9ACAR</name>
<feature type="compositionally biased region" description="Basic and acidic residues" evidence="1">
    <location>
        <begin position="568"/>
        <end position="579"/>
    </location>
</feature>
<evidence type="ECO:0000313" key="3">
    <source>
        <dbReference type="RefSeq" id="XP_003745179.1"/>
    </source>
</evidence>
<feature type="compositionally biased region" description="Polar residues" evidence="1">
    <location>
        <begin position="790"/>
        <end position="813"/>
    </location>
</feature>
<reference evidence="3" key="1">
    <citation type="submission" date="2025-08" db="UniProtKB">
        <authorList>
            <consortium name="RefSeq"/>
        </authorList>
    </citation>
    <scope>IDENTIFICATION</scope>
</reference>
<dbReference type="GeneID" id="100906076"/>
<feature type="compositionally biased region" description="Low complexity" evidence="1">
    <location>
        <begin position="20"/>
        <end position="36"/>
    </location>
</feature>
<feature type="compositionally biased region" description="Polar residues" evidence="1">
    <location>
        <begin position="543"/>
        <end position="554"/>
    </location>
</feature>
<dbReference type="Proteomes" id="UP000694867">
    <property type="component" value="Unplaced"/>
</dbReference>
<protein>
    <submittedName>
        <fullName evidence="3">Uncharacterized protein LOC100906076</fullName>
    </submittedName>
</protein>
<feature type="compositionally biased region" description="Polar residues" evidence="1">
    <location>
        <begin position="271"/>
        <end position="282"/>
    </location>
</feature>
<feature type="region of interest" description="Disordered" evidence="1">
    <location>
        <begin position="522"/>
        <end position="556"/>
    </location>
</feature>
<feature type="region of interest" description="Disordered" evidence="1">
    <location>
        <begin position="193"/>
        <end position="391"/>
    </location>
</feature>
<feature type="region of interest" description="Disordered" evidence="1">
    <location>
        <begin position="568"/>
        <end position="637"/>
    </location>
</feature>
<dbReference type="AlphaFoldDB" id="A0AAJ6QTB6"/>
<feature type="compositionally biased region" description="Basic residues" evidence="1">
    <location>
        <begin position="300"/>
        <end position="314"/>
    </location>
</feature>
<dbReference type="KEGG" id="goe:100906076"/>
<accession>A0AAJ6QTB6</accession>
<sequence>MRREMASKSMSLPRGASLHSALGATPPSTSATSSSGENLDQDDYVSGGAKETKRKKFHPFRAVRKIFRWGSKVKRVKCPEGATNEGGIISSKKSLSVGELRQVALDPMERSLDTDSMDVHDPNALAVGGGVMMQQGALYSMGGLSLSHDSVFSPDTSTPAEMGQIIHPVPVMTGISITNSLFQNKLFNRVRARRADEGETDDEDEDHGLPRSPDPHTPPNPESHANAALIGNMLQNSTSPGNKAKARSTCSAGSLSSMLSSETDEDSLSAGASNSQNSSTGASGVDKSGQLSHNAALHKIAIKPKKNHQRRRPLRATPTEPSLPATPEERTTPNSANNEDDFSNSAELLEIETSGGSVSAMSSRPLSVEDDTPLSQKASPIPESMSGADRRRSAFLDETPPPEPVIVPPMAVEVELIETPKRKAPPGGVAMISVQAIQEALSASRSTGNLVQRSKSMKTESADVFRTENVQNRLRVSSTTAGDGHVADPEKTPLSAQNSPVKRGLNVSSDFFQRSRSFSAKVSETHQALAGIRRRDAEDDKSTTSAKGSLSGFSGQVFERPRSELIEGVELRRKPKEADTAAPQQTIAGEPELFKVFARRSLKQKPGSQDEKQDTETEKELVLTKEAPKSAKVGDAKRLESPAALTAGGPLPQILNSGQIQIAAPKSPGNKSPAEIGKVKAAMSAKVSLQESPDSGPTSLPAFRRDAELRKQHSLAQEPQSRKSLHSSQQQDKLSERIPPLQRATSVGTKADEPTLQEDCDQQNAGGQPEWLKLAQKKREKRELKEKSDNVTSNNQTNVHETNNKNQEASAAKSTGGLRSSKVLDLVSNFQKMQMA</sequence>
<feature type="region of interest" description="Disordered" evidence="1">
    <location>
        <begin position="658"/>
        <end position="836"/>
    </location>
</feature>
<feature type="compositionally biased region" description="Basic and acidic residues" evidence="1">
    <location>
        <begin position="533"/>
        <end position="542"/>
    </location>
</feature>
<organism evidence="2 3">
    <name type="scientific">Galendromus occidentalis</name>
    <name type="common">western predatory mite</name>
    <dbReference type="NCBI Taxonomy" id="34638"/>
    <lineage>
        <taxon>Eukaryota</taxon>
        <taxon>Metazoa</taxon>
        <taxon>Ecdysozoa</taxon>
        <taxon>Arthropoda</taxon>
        <taxon>Chelicerata</taxon>
        <taxon>Arachnida</taxon>
        <taxon>Acari</taxon>
        <taxon>Parasitiformes</taxon>
        <taxon>Mesostigmata</taxon>
        <taxon>Gamasina</taxon>
        <taxon>Phytoseioidea</taxon>
        <taxon>Phytoseiidae</taxon>
        <taxon>Typhlodrominae</taxon>
        <taxon>Galendromus</taxon>
    </lineage>
</organism>
<feature type="compositionally biased region" description="Polar residues" evidence="1">
    <location>
        <begin position="687"/>
        <end position="698"/>
    </location>
</feature>
<feature type="region of interest" description="Disordered" evidence="1">
    <location>
        <begin position="475"/>
        <end position="502"/>
    </location>
</feature>
<feature type="compositionally biased region" description="Basic and acidic residues" evidence="1">
    <location>
        <begin position="608"/>
        <end position="637"/>
    </location>
</feature>
<dbReference type="RefSeq" id="XP_003745179.1">
    <property type="nucleotide sequence ID" value="XM_003745131.2"/>
</dbReference>
<evidence type="ECO:0000313" key="2">
    <source>
        <dbReference type="Proteomes" id="UP000694867"/>
    </source>
</evidence>
<feature type="region of interest" description="Disordered" evidence="1">
    <location>
        <begin position="1"/>
        <end position="52"/>
    </location>
</feature>
<gene>
    <name evidence="3" type="primary">LOC100906076</name>
</gene>
<proteinExistence type="predicted"/>
<evidence type="ECO:0000256" key="1">
    <source>
        <dbReference type="SAM" id="MobiDB-lite"/>
    </source>
</evidence>
<keyword evidence="2" id="KW-1185">Reference proteome</keyword>